<dbReference type="Pfam" id="PF00462">
    <property type="entry name" value="Glutaredoxin"/>
    <property type="match status" value="1"/>
</dbReference>
<dbReference type="AlphaFoldDB" id="A0A4R9LNA5"/>
<comment type="similarity">
    <text evidence="1 7">Belongs to the glutaredoxin family. Monothiol subfamily.</text>
</comment>
<keyword evidence="5 8" id="KW-0411">Iron-sulfur</keyword>
<dbReference type="RefSeq" id="WP_135765098.1">
    <property type="nucleotide sequence ID" value="NZ_RQHV01000061.1"/>
</dbReference>
<dbReference type="InterPro" id="IPR002109">
    <property type="entry name" value="Glutaredoxin"/>
</dbReference>
<keyword evidence="11" id="KW-1185">Reference proteome</keyword>
<dbReference type="GO" id="GO:0046872">
    <property type="term" value="F:metal ion binding"/>
    <property type="evidence" value="ECO:0007669"/>
    <property type="project" value="UniProtKB-KW"/>
</dbReference>
<keyword evidence="4 8" id="KW-0408">Iron</keyword>
<dbReference type="Gene3D" id="3.40.30.10">
    <property type="entry name" value="Glutaredoxin"/>
    <property type="match status" value="1"/>
</dbReference>
<dbReference type="EMBL" id="RQHV01000061">
    <property type="protein sequence ID" value="TGN08139.1"/>
    <property type="molecule type" value="Genomic_DNA"/>
</dbReference>
<keyword evidence="2 8" id="KW-0001">2Fe-2S</keyword>
<organism evidence="10 11">
    <name type="scientific">Leptospira ilyithenensis</name>
    <dbReference type="NCBI Taxonomy" id="2484901"/>
    <lineage>
        <taxon>Bacteria</taxon>
        <taxon>Pseudomonadati</taxon>
        <taxon>Spirochaetota</taxon>
        <taxon>Spirochaetia</taxon>
        <taxon>Leptospirales</taxon>
        <taxon>Leptospiraceae</taxon>
        <taxon>Leptospira</taxon>
    </lineage>
</organism>
<evidence type="ECO:0000256" key="2">
    <source>
        <dbReference type="ARBA" id="ARBA00022714"/>
    </source>
</evidence>
<evidence type="ECO:0000256" key="3">
    <source>
        <dbReference type="ARBA" id="ARBA00022723"/>
    </source>
</evidence>
<dbReference type="FunFam" id="3.40.30.10:FF:000005">
    <property type="entry name" value="Glutaredoxin 5"/>
    <property type="match status" value="1"/>
</dbReference>
<evidence type="ECO:0000256" key="7">
    <source>
        <dbReference type="PIRNR" id="PIRNR005894"/>
    </source>
</evidence>
<proteinExistence type="inferred from homology"/>
<keyword evidence="3 8" id="KW-0479">Metal-binding</keyword>
<dbReference type="CDD" id="cd03028">
    <property type="entry name" value="GRX_PICOT_like"/>
    <property type="match status" value="1"/>
</dbReference>
<protein>
    <recommendedName>
        <fullName evidence="7">Glutaredoxin</fullName>
    </recommendedName>
</protein>
<evidence type="ECO:0000313" key="10">
    <source>
        <dbReference type="EMBL" id="TGN08139.1"/>
    </source>
</evidence>
<evidence type="ECO:0000256" key="1">
    <source>
        <dbReference type="ARBA" id="ARBA00009630"/>
    </source>
</evidence>
<dbReference type="GO" id="GO:0015036">
    <property type="term" value="F:disulfide oxidoreductase activity"/>
    <property type="evidence" value="ECO:0007669"/>
    <property type="project" value="InterPro"/>
</dbReference>
<reference evidence="10" key="1">
    <citation type="journal article" date="2019" name="PLoS Negl. Trop. Dis.">
        <title>Revisiting the worldwide diversity of Leptospira species in the environment.</title>
        <authorList>
            <person name="Vincent A.T."/>
            <person name="Schiettekatte O."/>
            <person name="Bourhy P."/>
            <person name="Veyrier F.J."/>
            <person name="Picardeau M."/>
        </authorList>
    </citation>
    <scope>NUCLEOTIDE SEQUENCE [LARGE SCALE GENOMIC DNA]</scope>
    <source>
        <strain evidence="10">201400974</strain>
    </source>
</reference>
<evidence type="ECO:0000256" key="4">
    <source>
        <dbReference type="ARBA" id="ARBA00023004"/>
    </source>
</evidence>
<dbReference type="NCBIfam" id="TIGR00365">
    <property type="entry name" value="Grx4 family monothiol glutaredoxin"/>
    <property type="match status" value="1"/>
</dbReference>
<dbReference type="PANTHER" id="PTHR10293:SF72">
    <property type="entry name" value="MONOTHIOL GLUTAREDOXIN-S14, CHLOROPLASTIC"/>
    <property type="match status" value="1"/>
</dbReference>
<dbReference type="SUPFAM" id="SSF52833">
    <property type="entry name" value="Thioredoxin-like"/>
    <property type="match status" value="1"/>
</dbReference>
<dbReference type="InterPro" id="IPR004480">
    <property type="entry name" value="Monothiol_GRX-rel"/>
</dbReference>
<accession>A0A4R9LNA5</accession>
<evidence type="ECO:0000256" key="6">
    <source>
        <dbReference type="ARBA" id="ARBA00023284"/>
    </source>
</evidence>
<dbReference type="Proteomes" id="UP000298264">
    <property type="component" value="Unassembled WGS sequence"/>
</dbReference>
<gene>
    <name evidence="10" type="primary">grxD</name>
    <name evidence="10" type="ORF">EHS11_14500</name>
</gene>
<dbReference type="InterPro" id="IPR036249">
    <property type="entry name" value="Thioredoxin-like_sf"/>
</dbReference>
<dbReference type="PIRSF" id="PIRSF005894">
    <property type="entry name" value="Monothiol_GRX"/>
    <property type="match status" value="1"/>
</dbReference>
<comment type="caution">
    <text evidence="10">The sequence shown here is derived from an EMBL/GenBank/DDBJ whole genome shotgun (WGS) entry which is preliminary data.</text>
</comment>
<evidence type="ECO:0000256" key="8">
    <source>
        <dbReference type="PIRSR" id="PIRSR005894-2"/>
    </source>
</evidence>
<evidence type="ECO:0000256" key="5">
    <source>
        <dbReference type="ARBA" id="ARBA00023014"/>
    </source>
</evidence>
<feature type="binding site" evidence="8">
    <location>
        <position position="31"/>
    </location>
    <ligand>
        <name>[2Fe-2S] cluster</name>
        <dbReference type="ChEBI" id="CHEBI:190135"/>
        <note>ligand shared between dimeric partners</note>
    </ligand>
</feature>
<evidence type="ECO:0000313" key="11">
    <source>
        <dbReference type="Proteomes" id="UP000298264"/>
    </source>
</evidence>
<dbReference type="InterPro" id="IPR014434">
    <property type="entry name" value="Monothiol_GRX"/>
</dbReference>
<evidence type="ECO:0000259" key="9">
    <source>
        <dbReference type="Pfam" id="PF00462"/>
    </source>
</evidence>
<feature type="domain" description="Glutaredoxin" evidence="9">
    <location>
        <begin position="18"/>
        <end position="82"/>
    </location>
</feature>
<name>A0A4R9LNA5_9LEPT</name>
<dbReference type="OrthoDB" id="9804115at2"/>
<keyword evidence="6" id="KW-0676">Redox-active center</keyword>
<dbReference type="PROSITE" id="PS51354">
    <property type="entry name" value="GLUTAREDOXIN_2"/>
    <property type="match status" value="1"/>
</dbReference>
<dbReference type="GO" id="GO:0051537">
    <property type="term" value="F:2 iron, 2 sulfur cluster binding"/>
    <property type="evidence" value="ECO:0007669"/>
    <property type="project" value="UniProtKB-KW"/>
</dbReference>
<dbReference type="InterPro" id="IPR033658">
    <property type="entry name" value="GRX_PICOT-like"/>
</dbReference>
<dbReference type="PANTHER" id="PTHR10293">
    <property type="entry name" value="GLUTAREDOXIN FAMILY MEMBER"/>
    <property type="match status" value="1"/>
</dbReference>
<sequence length="102" mass="11281">MDGELKTKIEDLIKSKKVFLFMKGTPDAPQCGFSAGIVTVLKQLQVDFGSFNVLSDMKVREGIKEFTNWPTIPQLYINGEFIGGHDITVQMAQSGELSKKIG</sequence>